<evidence type="ECO:0000313" key="10">
    <source>
        <dbReference type="Proteomes" id="UP000187251"/>
    </source>
</evidence>
<sequence length="406" mass="40976">MNPAIAIVADDLTGSGDTAVQFVRAGWTTRLSIDGAHEALAAPAADDVNVLAVTTHSRALPASEAGAVIRRNVERLRAAGVARLYKKVDSTLRGAFKAEIDAARQAWGDDAIAVVCPAFPATGRTVEDGVLMVGGQPVTATSAATDPVTPVTESHIPTLLGCAHVAAEANESPESLAARIAQAGATVVVDARDDADLERLARAIGILGPRALPVGAGGLAVPLARVWAGADQTAPVVVVVTSQHSAARAQAAALQATGTRTWAPQLADLADDAAWRAWCEPLLRAHAQGGSDAAGTLLLLAPAGQREGLDSDTVAQRLGVLAAQAIGASRAAGVVATGGDGARQVLLALGASGIALVDEVMGGVPLGTLTGGTADGLPVVTKAGGFGAEDVLVRAVRAIRDRRFKR</sequence>
<keyword evidence="6" id="KW-0119">Carbohydrate metabolism</keyword>
<feature type="domain" description="Four-carbon acid sugar kinase nucleotide binding" evidence="8">
    <location>
        <begin position="237"/>
        <end position="392"/>
    </location>
</feature>
<dbReference type="InterPro" id="IPR031475">
    <property type="entry name" value="NBD_C"/>
</dbReference>
<comment type="similarity">
    <text evidence="1">Belongs to the four-carbon acid sugar kinase family.</text>
</comment>
<accession>A0A1R1JSM4</accession>
<feature type="domain" description="Four-carbon acid sugar kinase N-terminal" evidence="7">
    <location>
        <begin position="5"/>
        <end position="221"/>
    </location>
</feature>
<dbReference type="Pfam" id="PF07005">
    <property type="entry name" value="SBD_N"/>
    <property type="match status" value="1"/>
</dbReference>
<dbReference type="EMBL" id="MJMN01000016">
    <property type="protein sequence ID" value="OMG85488.1"/>
    <property type="molecule type" value="Genomic_DNA"/>
</dbReference>
<keyword evidence="4" id="KW-0418">Kinase</keyword>
<dbReference type="SUPFAM" id="SSF142764">
    <property type="entry name" value="YgbK-like"/>
    <property type="match status" value="1"/>
</dbReference>
<dbReference type="RefSeq" id="WP_076412694.1">
    <property type="nucleotide sequence ID" value="NZ_AP028040.1"/>
</dbReference>
<gene>
    <name evidence="9" type="ORF">BIZ92_27485</name>
</gene>
<dbReference type="Pfam" id="PF17042">
    <property type="entry name" value="NBD_C"/>
    <property type="match status" value="1"/>
</dbReference>
<evidence type="ECO:0000256" key="2">
    <source>
        <dbReference type="ARBA" id="ARBA00022679"/>
    </source>
</evidence>
<keyword evidence="5" id="KW-0067">ATP-binding</keyword>
<evidence type="ECO:0008006" key="11">
    <source>
        <dbReference type="Google" id="ProtNLM"/>
    </source>
</evidence>
<name>A0A1R1JSM4_ALCXX</name>
<comment type="caution">
    <text evidence="9">The sequence shown here is derived from an EMBL/GenBank/DDBJ whole genome shotgun (WGS) entry which is preliminary data.</text>
</comment>
<dbReference type="InterPro" id="IPR042213">
    <property type="entry name" value="NBD_C_sf"/>
</dbReference>
<evidence type="ECO:0000256" key="6">
    <source>
        <dbReference type="ARBA" id="ARBA00023277"/>
    </source>
</evidence>
<dbReference type="InterPro" id="IPR037051">
    <property type="entry name" value="4-carb_acid_sugar_kinase_N_sf"/>
</dbReference>
<dbReference type="AlphaFoldDB" id="A0A1R1JSM4"/>
<dbReference type="InterPro" id="IPR010737">
    <property type="entry name" value="4-carb_acid_sugar_kinase_N"/>
</dbReference>
<evidence type="ECO:0000256" key="4">
    <source>
        <dbReference type="ARBA" id="ARBA00022777"/>
    </source>
</evidence>
<dbReference type="Proteomes" id="UP000187251">
    <property type="component" value="Unassembled WGS sequence"/>
</dbReference>
<evidence type="ECO:0000313" key="9">
    <source>
        <dbReference type="EMBL" id="OMG85488.1"/>
    </source>
</evidence>
<proteinExistence type="inferred from homology"/>
<keyword evidence="3" id="KW-0547">Nucleotide-binding</keyword>
<dbReference type="GO" id="GO:0005524">
    <property type="term" value="F:ATP binding"/>
    <property type="evidence" value="ECO:0007669"/>
    <property type="project" value="UniProtKB-KW"/>
</dbReference>
<evidence type="ECO:0000256" key="5">
    <source>
        <dbReference type="ARBA" id="ARBA00022840"/>
    </source>
</evidence>
<organism evidence="9 10">
    <name type="scientific">Alcaligenes xylosoxydans xylosoxydans</name>
    <name type="common">Achromobacter xylosoxidans</name>
    <dbReference type="NCBI Taxonomy" id="85698"/>
    <lineage>
        <taxon>Bacteria</taxon>
        <taxon>Pseudomonadati</taxon>
        <taxon>Pseudomonadota</taxon>
        <taxon>Betaproteobacteria</taxon>
        <taxon>Burkholderiales</taxon>
        <taxon>Alcaligenaceae</taxon>
        <taxon>Achromobacter</taxon>
    </lineage>
</organism>
<dbReference type="GO" id="GO:0016301">
    <property type="term" value="F:kinase activity"/>
    <property type="evidence" value="ECO:0007669"/>
    <property type="project" value="UniProtKB-KW"/>
</dbReference>
<evidence type="ECO:0000259" key="7">
    <source>
        <dbReference type="Pfam" id="PF07005"/>
    </source>
</evidence>
<protein>
    <recommendedName>
        <fullName evidence="11">Four-carbon acid sugar kinase family protein</fullName>
    </recommendedName>
</protein>
<dbReference type="OrthoDB" id="191465at2"/>
<dbReference type="Gene3D" id="3.40.50.10840">
    <property type="entry name" value="Putative sugar-binding, N-terminal domain"/>
    <property type="match status" value="1"/>
</dbReference>
<keyword evidence="2" id="KW-0808">Transferase</keyword>
<dbReference type="Gene3D" id="3.40.980.20">
    <property type="entry name" value="Four-carbon acid sugar kinase, nucleotide binding domain"/>
    <property type="match status" value="1"/>
</dbReference>
<evidence type="ECO:0000256" key="1">
    <source>
        <dbReference type="ARBA" id="ARBA00005715"/>
    </source>
</evidence>
<evidence type="ECO:0000256" key="3">
    <source>
        <dbReference type="ARBA" id="ARBA00022741"/>
    </source>
</evidence>
<reference evidence="9 10" key="1">
    <citation type="submission" date="2016-09" db="EMBL/GenBank/DDBJ databases">
        <title>Phylogenomics of Achromobacter.</title>
        <authorList>
            <person name="Jeukens J."/>
            <person name="Freschi L."/>
            <person name="Vincent A.T."/>
            <person name="Emond-Rheault J.-G."/>
            <person name="Kukavica-Ibrulj I."/>
            <person name="Charette S.J."/>
            <person name="Levesque R.C."/>
        </authorList>
    </citation>
    <scope>NUCLEOTIDE SEQUENCE [LARGE SCALE GENOMIC DNA]</scope>
    <source>
        <strain evidence="9 10">AUS488</strain>
    </source>
</reference>
<evidence type="ECO:0000259" key="8">
    <source>
        <dbReference type="Pfam" id="PF17042"/>
    </source>
</evidence>